<protein>
    <submittedName>
        <fullName evidence="1">DUF2490 domain-containing protein</fullName>
    </submittedName>
</protein>
<dbReference type="Proteomes" id="UP001200145">
    <property type="component" value="Unassembled WGS sequence"/>
</dbReference>
<accession>A0ABS9BJU5</accession>
<dbReference type="Pfam" id="PF10677">
    <property type="entry name" value="DUF2490"/>
    <property type="match status" value="1"/>
</dbReference>
<sequence length="227" mass="26652">MSVAASLTDKVDLKVSHLRAYDLNNKFNTIFYQSGLQVKYELNRRWDLYGNLQFLTGGASGETRTRAFIRAAHTYRLTKKINWTNSIRLETNSQNESRFRHRIGFSTRLGLRKRMDFLNLSPSVNYQLFYNIGGNPIRYYNDSKQLIARQSPDGLHRSRLILNLNSKLTKFLNVSLYYMRQQEFNFLTADTRKMNVYDPVRNRTLRPFDNFNTIGLSAQINLNPLFN</sequence>
<dbReference type="EMBL" id="JAKEVY010000003">
    <property type="protein sequence ID" value="MCF1715413.1"/>
    <property type="molecule type" value="Genomic_DNA"/>
</dbReference>
<organism evidence="1 2">
    <name type="scientific">Flavihumibacter fluminis</name>
    <dbReference type="NCBI Taxonomy" id="2909236"/>
    <lineage>
        <taxon>Bacteria</taxon>
        <taxon>Pseudomonadati</taxon>
        <taxon>Bacteroidota</taxon>
        <taxon>Chitinophagia</taxon>
        <taxon>Chitinophagales</taxon>
        <taxon>Chitinophagaceae</taxon>
        <taxon>Flavihumibacter</taxon>
    </lineage>
</organism>
<gene>
    <name evidence="1" type="ORF">L0U88_12325</name>
</gene>
<comment type="caution">
    <text evidence="1">The sequence shown here is derived from an EMBL/GenBank/DDBJ whole genome shotgun (WGS) entry which is preliminary data.</text>
</comment>
<reference evidence="1 2" key="1">
    <citation type="submission" date="2022-01" db="EMBL/GenBank/DDBJ databases">
        <title>Flavihumibacter sp. nov., isolated from sediment of a river.</title>
        <authorList>
            <person name="Liu H."/>
        </authorList>
    </citation>
    <scope>NUCLEOTIDE SEQUENCE [LARGE SCALE GENOMIC DNA]</scope>
    <source>
        <strain evidence="1 2">RY-1</strain>
    </source>
</reference>
<proteinExistence type="predicted"/>
<evidence type="ECO:0000313" key="2">
    <source>
        <dbReference type="Proteomes" id="UP001200145"/>
    </source>
</evidence>
<keyword evidence="2" id="KW-1185">Reference proteome</keyword>
<evidence type="ECO:0000313" key="1">
    <source>
        <dbReference type="EMBL" id="MCF1715413.1"/>
    </source>
</evidence>
<name>A0ABS9BJU5_9BACT</name>
<dbReference type="InterPro" id="IPR019619">
    <property type="entry name" value="DUF2490"/>
</dbReference>
<dbReference type="RefSeq" id="WP_234866366.1">
    <property type="nucleotide sequence ID" value="NZ_JAKEVY010000003.1"/>
</dbReference>